<dbReference type="SUPFAM" id="SSF47413">
    <property type="entry name" value="lambda repressor-like DNA-binding domains"/>
    <property type="match status" value="1"/>
</dbReference>
<keyword evidence="3" id="KW-1185">Reference proteome</keyword>
<dbReference type="CDD" id="cd00093">
    <property type="entry name" value="HTH_XRE"/>
    <property type="match status" value="1"/>
</dbReference>
<dbReference type="Gene3D" id="1.10.260.40">
    <property type="entry name" value="lambda repressor-like DNA-binding domains"/>
    <property type="match status" value="1"/>
</dbReference>
<accession>A0ABX8WAH4</accession>
<dbReference type="Pfam" id="PF13443">
    <property type="entry name" value="HTH_26"/>
    <property type="match status" value="1"/>
</dbReference>
<dbReference type="RefSeq" id="WP_220219968.1">
    <property type="nucleotide sequence ID" value="NZ_CP048268.1"/>
</dbReference>
<evidence type="ECO:0000259" key="1">
    <source>
        <dbReference type="PROSITE" id="PS50943"/>
    </source>
</evidence>
<evidence type="ECO:0000313" key="3">
    <source>
        <dbReference type="Proteomes" id="UP000826550"/>
    </source>
</evidence>
<dbReference type="Proteomes" id="UP000826550">
    <property type="component" value="Chromosome"/>
</dbReference>
<gene>
    <name evidence="2" type="ORF">GYM71_07110</name>
</gene>
<dbReference type="InterPro" id="IPR001387">
    <property type="entry name" value="Cro/C1-type_HTH"/>
</dbReference>
<name>A0ABX8WAH4_9LACO</name>
<dbReference type="PROSITE" id="PS50943">
    <property type="entry name" value="HTH_CROC1"/>
    <property type="match status" value="1"/>
</dbReference>
<dbReference type="InterPro" id="IPR010982">
    <property type="entry name" value="Lambda_DNA-bd_dom_sf"/>
</dbReference>
<sequence>MTTLDRIKVIAKKKGWSSLQSLALKAGIGANSIYRWDKQTPSTASLKKVAKVLHVSVNDLLGESSPAETVKRIDLADDIPLAYNGKAVPEKYLDIIRNLMDSDFKEGKKGGKFN</sequence>
<feature type="domain" description="HTH cro/C1-type" evidence="1">
    <location>
        <begin position="7"/>
        <end position="60"/>
    </location>
</feature>
<proteinExistence type="predicted"/>
<protein>
    <submittedName>
        <fullName evidence="2">Helix-turn-helix transcriptional regulator</fullName>
    </submittedName>
</protein>
<organism evidence="2 3">
    <name type="scientific">Lactobacillus panisapium</name>
    <dbReference type="NCBI Taxonomy" id="2012495"/>
    <lineage>
        <taxon>Bacteria</taxon>
        <taxon>Bacillati</taxon>
        <taxon>Bacillota</taxon>
        <taxon>Bacilli</taxon>
        <taxon>Lactobacillales</taxon>
        <taxon>Lactobacillaceae</taxon>
        <taxon>Lactobacillus</taxon>
    </lineage>
</organism>
<evidence type="ECO:0000313" key="2">
    <source>
        <dbReference type="EMBL" id="QYN53203.1"/>
    </source>
</evidence>
<reference evidence="2 3" key="1">
    <citation type="submission" date="2020-01" db="EMBL/GenBank/DDBJ databases">
        <title>Vast differences in strain-level diversity in the gut microbiota of two closely related honey bee species.</title>
        <authorList>
            <person name="Ellegaard K.M."/>
            <person name="Suenami S."/>
            <person name="Miyazaki R."/>
            <person name="Engel P."/>
        </authorList>
    </citation>
    <scope>NUCLEOTIDE SEQUENCE [LARGE SCALE GENOMIC DNA]</scope>
    <source>
        <strain evidence="2 3">ESL0416</strain>
    </source>
</reference>
<dbReference type="EMBL" id="CP048268">
    <property type="protein sequence ID" value="QYN53203.1"/>
    <property type="molecule type" value="Genomic_DNA"/>
</dbReference>
<dbReference type="SMART" id="SM00530">
    <property type="entry name" value="HTH_XRE"/>
    <property type="match status" value="1"/>
</dbReference>